<accession>A0A1V6PZL5</accession>
<protein>
    <recommendedName>
        <fullName evidence="3">F-box domain-containing protein</fullName>
    </recommendedName>
</protein>
<proteinExistence type="predicted"/>
<organism evidence="1 2">
    <name type="scientific">Penicillium antarcticum</name>
    <dbReference type="NCBI Taxonomy" id="416450"/>
    <lineage>
        <taxon>Eukaryota</taxon>
        <taxon>Fungi</taxon>
        <taxon>Dikarya</taxon>
        <taxon>Ascomycota</taxon>
        <taxon>Pezizomycotina</taxon>
        <taxon>Eurotiomycetes</taxon>
        <taxon>Eurotiomycetidae</taxon>
        <taxon>Eurotiales</taxon>
        <taxon>Aspergillaceae</taxon>
        <taxon>Penicillium</taxon>
    </lineage>
</organism>
<evidence type="ECO:0000313" key="1">
    <source>
        <dbReference type="EMBL" id="OQD82494.1"/>
    </source>
</evidence>
<comment type="caution">
    <text evidence="1">The sequence shown here is derived from an EMBL/GenBank/DDBJ whole genome shotgun (WGS) entry which is preliminary data.</text>
</comment>
<evidence type="ECO:0000313" key="2">
    <source>
        <dbReference type="Proteomes" id="UP000191672"/>
    </source>
</evidence>
<dbReference type="EMBL" id="MDYN01000021">
    <property type="protein sequence ID" value="OQD82494.1"/>
    <property type="molecule type" value="Genomic_DNA"/>
</dbReference>
<name>A0A1V6PZL5_9EURO</name>
<dbReference type="AlphaFoldDB" id="A0A1V6PZL5"/>
<reference evidence="2" key="1">
    <citation type="journal article" date="2017" name="Nat. Microbiol.">
        <title>Global analysis of biosynthetic gene clusters reveals vast potential of secondary metabolite production in Penicillium species.</title>
        <authorList>
            <person name="Nielsen J.C."/>
            <person name="Grijseels S."/>
            <person name="Prigent S."/>
            <person name="Ji B."/>
            <person name="Dainat J."/>
            <person name="Nielsen K.F."/>
            <person name="Frisvad J.C."/>
            <person name="Workman M."/>
            <person name="Nielsen J."/>
        </authorList>
    </citation>
    <scope>NUCLEOTIDE SEQUENCE [LARGE SCALE GENOMIC DNA]</scope>
    <source>
        <strain evidence="2">IBT 31811</strain>
    </source>
</reference>
<evidence type="ECO:0008006" key="3">
    <source>
        <dbReference type="Google" id="ProtNLM"/>
    </source>
</evidence>
<sequence>MEHNSPLLASQRALTTAEILCIIFTFLSPRYYRTQEKPKSARGRFALLNCTLVNSTWSSEAIRALWVEPTAYSRHTLGWIFDWVPSLTLLVHTPAHSVIMIPLITHPSVEHLSIGSVNGYFDKDKEMAAAMWEKLFKSIAELFPNLRSLHFQEKVFKDLRILVKLKRDLQLKSLRQKTWEAPTVDVPLLDWMRV</sequence>
<keyword evidence="2" id="KW-1185">Reference proteome</keyword>
<gene>
    <name evidence="1" type="ORF">PENANT_c021G04156</name>
</gene>
<dbReference type="Proteomes" id="UP000191672">
    <property type="component" value="Unassembled WGS sequence"/>
</dbReference>